<dbReference type="Proteomes" id="UP000242814">
    <property type="component" value="Unassembled WGS sequence"/>
</dbReference>
<reference evidence="4 5" key="1">
    <citation type="submission" date="2016-06" db="EMBL/GenBank/DDBJ databases">
        <authorList>
            <person name="Kjaerup R.B."/>
            <person name="Dalgaard T.S."/>
            <person name="Juul-Madsen H.R."/>
        </authorList>
    </citation>
    <scope>NUCLEOTIDE SEQUENCE [LARGE SCALE GENOMIC DNA]</scope>
    <source>
        <strain evidence="4 5">Pb300</strain>
    </source>
</reference>
<gene>
    <name evidence="4" type="ORF">ACO22_06178</name>
</gene>
<dbReference type="PANTHER" id="PTHR28156:SF1">
    <property type="entry name" value="FAS1 DOMAIN-CONTAINING PROTEIN YDR262W"/>
    <property type="match status" value="1"/>
</dbReference>
<protein>
    <recommendedName>
        <fullName evidence="3">FAS1 domain-containing protein</fullName>
    </recommendedName>
</protein>
<dbReference type="EMBL" id="LZYO01000316">
    <property type="protein sequence ID" value="ODH19199.1"/>
    <property type="molecule type" value="Genomic_DNA"/>
</dbReference>
<dbReference type="InterPro" id="IPR000782">
    <property type="entry name" value="FAS1_domain"/>
</dbReference>
<evidence type="ECO:0000313" key="4">
    <source>
        <dbReference type="EMBL" id="ODH19199.1"/>
    </source>
</evidence>
<evidence type="ECO:0000259" key="3">
    <source>
        <dbReference type="PROSITE" id="PS50213"/>
    </source>
</evidence>
<dbReference type="PROSITE" id="PS50213">
    <property type="entry name" value="FAS1"/>
    <property type="match status" value="1"/>
</dbReference>
<evidence type="ECO:0000313" key="5">
    <source>
        <dbReference type="Proteomes" id="UP000242814"/>
    </source>
</evidence>
<dbReference type="PANTHER" id="PTHR28156">
    <property type="entry name" value="FAS1 DOMAIN-CONTAINING PROTEIN YDR262W"/>
    <property type="match status" value="1"/>
</dbReference>
<evidence type="ECO:0000256" key="1">
    <source>
        <dbReference type="ARBA" id="ARBA00022729"/>
    </source>
</evidence>
<dbReference type="SUPFAM" id="SSF82153">
    <property type="entry name" value="FAS1 domain"/>
    <property type="match status" value="1"/>
</dbReference>
<feature type="domain" description="FAS1" evidence="3">
    <location>
        <begin position="83"/>
        <end position="232"/>
    </location>
</feature>
<organism evidence="4 5">
    <name type="scientific">Paracoccidioides brasiliensis</name>
    <dbReference type="NCBI Taxonomy" id="121759"/>
    <lineage>
        <taxon>Eukaryota</taxon>
        <taxon>Fungi</taxon>
        <taxon>Dikarya</taxon>
        <taxon>Ascomycota</taxon>
        <taxon>Pezizomycotina</taxon>
        <taxon>Eurotiomycetes</taxon>
        <taxon>Eurotiomycetidae</taxon>
        <taxon>Onygenales</taxon>
        <taxon>Ajellomycetaceae</taxon>
        <taxon>Paracoccidioides</taxon>
    </lineage>
</organism>
<feature type="signal peptide" evidence="2">
    <location>
        <begin position="1"/>
        <end position="20"/>
    </location>
</feature>
<dbReference type="InterPro" id="IPR040200">
    <property type="entry name" value="Mug57-like"/>
</dbReference>
<evidence type="ECO:0000256" key="2">
    <source>
        <dbReference type="SAM" id="SignalP"/>
    </source>
</evidence>
<feature type="chain" id="PRO_5008902313" description="FAS1 domain-containing protein" evidence="2">
    <location>
        <begin position="21"/>
        <end position="235"/>
    </location>
</feature>
<dbReference type="InterPro" id="IPR036378">
    <property type="entry name" value="FAS1_dom_sf"/>
</dbReference>
<dbReference type="VEuPathDB" id="FungiDB:PADG_02565"/>
<dbReference type="VEuPathDB" id="FungiDB:PABG_00166"/>
<dbReference type="Gene3D" id="2.30.180.10">
    <property type="entry name" value="FAS1 domain"/>
    <property type="match status" value="1"/>
</dbReference>
<accession>A0A1D2J8G9</accession>
<comment type="caution">
    <text evidence="4">The sequence shown here is derived from an EMBL/GenBank/DDBJ whole genome shotgun (WGS) entry which is preliminary data.</text>
</comment>
<sequence>MKSLLLKYLILFSVALSVSALHILPESLKSRLVFRRRLLSQNIHISSNSIEPDPGSFSPSVLQQTPIMGNSPSKEQDTEEQGLLYISDILAKSREVNIFSSLTRDIESVSTRLSNGTSNSIVLAPLNSAIKALPRKPWEDPSDYKHFGEKEAYAGKQGEGRAARNLRRFVEAHIVPESPWRANKQVKTVGGGSIYWKQEDDGKIYIYPSKIEVKEIMTQASNGEVWILKGVVNYI</sequence>
<keyword evidence="1 2" id="KW-0732">Signal</keyword>
<name>A0A1D2J8G9_PARBR</name>
<dbReference type="AlphaFoldDB" id="A0A1D2J8G9"/>
<proteinExistence type="predicted"/>